<evidence type="ECO:0000256" key="1">
    <source>
        <dbReference type="ARBA" id="ARBA00012506"/>
    </source>
</evidence>
<dbReference type="SMART" id="SM00471">
    <property type="entry name" value="HDc"/>
    <property type="match status" value="1"/>
</dbReference>
<evidence type="ECO:0000256" key="3">
    <source>
        <dbReference type="ARBA" id="ARBA00022741"/>
    </source>
</evidence>
<evidence type="ECO:0000256" key="4">
    <source>
        <dbReference type="ARBA" id="ARBA00022801"/>
    </source>
</evidence>
<dbReference type="NCBIfam" id="TIGR00488">
    <property type="entry name" value="bis(5'-nucleosyl)-tetraphosphatase (symmetrical) YqeK"/>
    <property type="match status" value="1"/>
</dbReference>
<evidence type="ECO:0000313" key="8">
    <source>
        <dbReference type="EMBL" id="MPN24187.1"/>
    </source>
</evidence>
<dbReference type="InterPro" id="IPR051094">
    <property type="entry name" value="Diverse_Catalytic_Enzymes"/>
</dbReference>
<dbReference type="InterPro" id="IPR006674">
    <property type="entry name" value="HD_domain"/>
</dbReference>
<dbReference type="GO" id="GO:0008803">
    <property type="term" value="F:bis(5'-nucleosyl)-tetraphosphatase (symmetrical) activity"/>
    <property type="evidence" value="ECO:0007669"/>
    <property type="project" value="UniProtKB-EC"/>
</dbReference>
<dbReference type="CDD" id="cd00077">
    <property type="entry name" value="HDc"/>
    <property type="match status" value="1"/>
</dbReference>
<evidence type="ECO:0000259" key="7">
    <source>
        <dbReference type="PROSITE" id="PS51831"/>
    </source>
</evidence>
<reference evidence="8" key="1">
    <citation type="submission" date="2019-08" db="EMBL/GenBank/DDBJ databases">
        <authorList>
            <person name="Kucharzyk K."/>
            <person name="Murdoch R.W."/>
            <person name="Higgins S."/>
            <person name="Loffler F."/>
        </authorList>
    </citation>
    <scope>NUCLEOTIDE SEQUENCE</scope>
</reference>
<dbReference type="EC" id="3.6.1.41" evidence="1"/>
<dbReference type="Gene3D" id="1.10.3210.10">
    <property type="entry name" value="Hypothetical protein af1432"/>
    <property type="match status" value="1"/>
</dbReference>
<organism evidence="8">
    <name type="scientific">bioreactor metagenome</name>
    <dbReference type="NCBI Taxonomy" id="1076179"/>
    <lineage>
        <taxon>unclassified sequences</taxon>
        <taxon>metagenomes</taxon>
        <taxon>ecological metagenomes</taxon>
    </lineage>
</organism>
<dbReference type="InterPro" id="IPR005249">
    <property type="entry name" value="YqeK"/>
</dbReference>
<keyword evidence="3" id="KW-0547">Nucleotide-binding</keyword>
<gene>
    <name evidence="8" type="ORF">SDC9_171581</name>
</gene>
<feature type="domain" description="HD" evidence="7">
    <location>
        <begin position="21"/>
        <end position="134"/>
    </location>
</feature>
<dbReference type="PROSITE" id="PS51831">
    <property type="entry name" value="HD"/>
    <property type="match status" value="1"/>
</dbReference>
<dbReference type="PANTHER" id="PTHR35795">
    <property type="entry name" value="SLR1885 PROTEIN"/>
    <property type="match status" value="1"/>
</dbReference>
<name>A0A645GBA3_9ZZZZ</name>
<dbReference type="AlphaFoldDB" id="A0A645GBA3"/>
<dbReference type="GO" id="GO:0046872">
    <property type="term" value="F:metal ion binding"/>
    <property type="evidence" value="ECO:0007669"/>
    <property type="project" value="UniProtKB-KW"/>
</dbReference>
<keyword evidence="5" id="KW-0408">Iron</keyword>
<dbReference type="PANTHER" id="PTHR35795:SF1">
    <property type="entry name" value="BIS(5'-NUCLEOSYL)-TETRAPHOSPHATASE, SYMMETRICAL"/>
    <property type="match status" value="1"/>
</dbReference>
<dbReference type="Pfam" id="PF01966">
    <property type="entry name" value="HD"/>
    <property type="match status" value="1"/>
</dbReference>
<evidence type="ECO:0000256" key="6">
    <source>
        <dbReference type="ARBA" id="ARBA00049417"/>
    </source>
</evidence>
<comment type="catalytic activity">
    <reaction evidence="6">
        <text>P(1),P(4)-bis(5'-adenosyl) tetraphosphate + H2O = 2 ADP + 2 H(+)</text>
        <dbReference type="Rhea" id="RHEA:24252"/>
        <dbReference type="ChEBI" id="CHEBI:15377"/>
        <dbReference type="ChEBI" id="CHEBI:15378"/>
        <dbReference type="ChEBI" id="CHEBI:58141"/>
        <dbReference type="ChEBI" id="CHEBI:456216"/>
        <dbReference type="EC" id="3.6.1.41"/>
    </reaction>
</comment>
<keyword evidence="2" id="KW-0479">Metal-binding</keyword>
<dbReference type="InterPro" id="IPR006675">
    <property type="entry name" value="HDIG_dom"/>
</dbReference>
<dbReference type="NCBIfam" id="TIGR00277">
    <property type="entry name" value="HDIG"/>
    <property type="match status" value="1"/>
</dbReference>
<dbReference type="InterPro" id="IPR003607">
    <property type="entry name" value="HD/PDEase_dom"/>
</dbReference>
<dbReference type="SUPFAM" id="SSF109604">
    <property type="entry name" value="HD-domain/PDEase-like"/>
    <property type="match status" value="1"/>
</dbReference>
<protein>
    <recommendedName>
        <fullName evidence="1">bis(5'-nucleosyl)-tetraphosphatase (symmetrical)</fullName>
        <ecNumber evidence="1">3.6.1.41</ecNumber>
    </recommendedName>
</protein>
<dbReference type="EMBL" id="VSSQ01072958">
    <property type="protein sequence ID" value="MPN24187.1"/>
    <property type="molecule type" value="Genomic_DNA"/>
</dbReference>
<evidence type="ECO:0000256" key="5">
    <source>
        <dbReference type="ARBA" id="ARBA00023004"/>
    </source>
</evidence>
<keyword evidence="4" id="KW-0378">Hydrolase</keyword>
<proteinExistence type="predicted"/>
<accession>A0A645GBA3</accession>
<evidence type="ECO:0000256" key="2">
    <source>
        <dbReference type="ARBA" id="ARBA00022723"/>
    </source>
</evidence>
<dbReference type="GO" id="GO:0000166">
    <property type="term" value="F:nucleotide binding"/>
    <property type="evidence" value="ECO:0007669"/>
    <property type="project" value="UniProtKB-KW"/>
</dbReference>
<comment type="caution">
    <text evidence="8">The sequence shown here is derived from an EMBL/GenBank/DDBJ whole genome shotgun (WGS) entry which is preliminary data.</text>
</comment>
<sequence length="196" mass="22615">MQCAEKKKIIEYIERNMTEKRRIHTYAVAGEAKKLAQRYGEDVEKAELAALFHDFFRGVTEPVLNCYVRQLGLDPVYLNNANLAHGKIAAILMGRDYHIKDRDIINAVSHHTTGRADMSKLEKIIYLADAIEPNRSYPGVEEIRELAFKNLDEACLLSLERSIDYVQGKGLYLDQDTVKARDFLINNIERKEKWNE</sequence>